<dbReference type="PANTHER" id="PTHR33204">
    <property type="entry name" value="TRANSCRIPTIONAL REGULATOR, MARR FAMILY"/>
    <property type="match status" value="1"/>
</dbReference>
<evidence type="ECO:0000256" key="2">
    <source>
        <dbReference type="ARBA" id="ARBA00023125"/>
    </source>
</evidence>
<feature type="domain" description="HTH hxlR-type" evidence="4">
    <location>
        <begin position="19"/>
        <end position="117"/>
    </location>
</feature>
<dbReference type="RefSeq" id="WP_006023631.1">
    <property type="nucleotide sequence ID" value="NZ_CCAZ020000003.1"/>
</dbReference>
<keyword evidence="6" id="KW-1185">Reference proteome</keyword>
<dbReference type="STRING" id="1035.BN961_03907"/>
<keyword evidence="2" id="KW-0238">DNA-binding</keyword>
<dbReference type="PROSITE" id="PS51118">
    <property type="entry name" value="HTH_HXLR"/>
    <property type="match status" value="1"/>
</dbReference>
<dbReference type="Gene3D" id="1.10.10.10">
    <property type="entry name" value="Winged helix-like DNA-binding domain superfamily/Winged helix DNA-binding domain"/>
    <property type="match status" value="1"/>
</dbReference>
<sequence length="127" mass="14644">MEKISAFRELRCDVFLADCPARKVLALLAEKWTLLVVHALSERTYRTAELRRRIGGISEKMLVQALRRLQQYGLVERTSYSEVPPRVEYSLTPLGFSLSSVIRELDRWVETHAFEIEDRVDCAASSE</sequence>
<dbReference type="InterPro" id="IPR002577">
    <property type="entry name" value="HTH_HxlR"/>
</dbReference>
<keyword evidence="3" id="KW-0804">Transcription</keyword>
<protein>
    <submittedName>
        <fullName evidence="5">HTH-type transcriptional activator HxlR</fullName>
    </submittedName>
</protein>
<organism evidence="5 6">
    <name type="scientific">Afipia felis</name>
    <name type="common">Cat scratch disease bacillus</name>
    <dbReference type="NCBI Taxonomy" id="1035"/>
    <lineage>
        <taxon>Bacteria</taxon>
        <taxon>Pseudomonadati</taxon>
        <taxon>Pseudomonadota</taxon>
        <taxon>Alphaproteobacteria</taxon>
        <taxon>Hyphomicrobiales</taxon>
        <taxon>Nitrobacteraceae</taxon>
        <taxon>Afipia</taxon>
    </lineage>
</organism>
<name>A0A090MVD7_AFIFE</name>
<gene>
    <name evidence="5" type="primary">hxlR</name>
    <name evidence="5" type="ORF">BN961_03907</name>
</gene>
<dbReference type="PANTHER" id="PTHR33204:SF37">
    <property type="entry name" value="HTH-TYPE TRANSCRIPTIONAL REGULATOR YODB"/>
    <property type="match status" value="1"/>
</dbReference>
<dbReference type="GO" id="GO:0003677">
    <property type="term" value="F:DNA binding"/>
    <property type="evidence" value="ECO:0007669"/>
    <property type="project" value="UniProtKB-KW"/>
</dbReference>
<dbReference type="EMBL" id="CCAZ020000003">
    <property type="protein sequence ID" value="CEG10467.1"/>
    <property type="molecule type" value="Genomic_DNA"/>
</dbReference>
<evidence type="ECO:0000259" key="4">
    <source>
        <dbReference type="PROSITE" id="PS51118"/>
    </source>
</evidence>
<evidence type="ECO:0000313" key="5">
    <source>
        <dbReference type="EMBL" id="CEG10467.1"/>
    </source>
</evidence>
<dbReference type="AlphaFoldDB" id="A0A090MVD7"/>
<dbReference type="SUPFAM" id="SSF46785">
    <property type="entry name" value="Winged helix' DNA-binding domain"/>
    <property type="match status" value="1"/>
</dbReference>
<accession>A0A090MVD7</accession>
<dbReference type="InterPro" id="IPR036388">
    <property type="entry name" value="WH-like_DNA-bd_sf"/>
</dbReference>
<comment type="caution">
    <text evidence="5">The sequence shown here is derived from an EMBL/GenBank/DDBJ whole genome shotgun (WGS) entry which is preliminary data.</text>
</comment>
<reference evidence="5 6" key="1">
    <citation type="journal article" date="2014" name="Genome Announc.">
        <title>Genome Sequence of Afipia felis Strain 76713, Isolated in Hospital Water Using an Amoeba Co-Culture Procedure.</title>
        <authorList>
            <person name="Benamar S."/>
            <person name="La Scola B."/>
            <person name="Croce O."/>
        </authorList>
    </citation>
    <scope>NUCLEOTIDE SEQUENCE [LARGE SCALE GENOMIC DNA]</scope>
    <source>
        <strain evidence="5 6">76713</strain>
    </source>
</reference>
<dbReference type="Proteomes" id="UP000035762">
    <property type="component" value="Unassembled WGS sequence"/>
</dbReference>
<evidence type="ECO:0000256" key="3">
    <source>
        <dbReference type="ARBA" id="ARBA00023163"/>
    </source>
</evidence>
<dbReference type="InterPro" id="IPR036390">
    <property type="entry name" value="WH_DNA-bd_sf"/>
</dbReference>
<evidence type="ECO:0000256" key="1">
    <source>
        <dbReference type="ARBA" id="ARBA00023015"/>
    </source>
</evidence>
<keyword evidence="1" id="KW-0805">Transcription regulation</keyword>
<dbReference type="OrthoDB" id="9800350at2"/>
<evidence type="ECO:0000313" key="6">
    <source>
        <dbReference type="Proteomes" id="UP000035762"/>
    </source>
</evidence>
<proteinExistence type="predicted"/>
<dbReference type="Pfam" id="PF01638">
    <property type="entry name" value="HxlR"/>
    <property type="match status" value="1"/>
</dbReference>